<dbReference type="Pfam" id="PF00144">
    <property type="entry name" value="Beta-lactamase"/>
    <property type="match status" value="1"/>
</dbReference>
<evidence type="ECO:0000313" key="2">
    <source>
        <dbReference type="EMBL" id="MFH8250538.1"/>
    </source>
</evidence>
<name>A0ABW7Q6S6_9MICO</name>
<keyword evidence="2" id="KW-0378">Hydrolase</keyword>
<gene>
    <name evidence="2" type="ORF">ACH3VR_09270</name>
</gene>
<dbReference type="InterPro" id="IPR050789">
    <property type="entry name" value="Diverse_Enzym_Activities"/>
</dbReference>
<dbReference type="RefSeq" id="WP_396640499.1">
    <property type="nucleotide sequence ID" value="NZ_JBIQWL010000003.1"/>
</dbReference>
<dbReference type="EC" id="3.-.-.-" evidence="2"/>
<dbReference type="PANTHER" id="PTHR43283">
    <property type="entry name" value="BETA-LACTAMASE-RELATED"/>
    <property type="match status" value="1"/>
</dbReference>
<dbReference type="SUPFAM" id="SSF56601">
    <property type="entry name" value="beta-lactamase/transpeptidase-like"/>
    <property type="match status" value="1"/>
</dbReference>
<dbReference type="Proteomes" id="UP001610861">
    <property type="component" value="Unassembled WGS sequence"/>
</dbReference>
<dbReference type="GO" id="GO:0016787">
    <property type="term" value="F:hydrolase activity"/>
    <property type="evidence" value="ECO:0007669"/>
    <property type="project" value="UniProtKB-KW"/>
</dbReference>
<dbReference type="PROSITE" id="PS51257">
    <property type="entry name" value="PROKAR_LIPOPROTEIN"/>
    <property type="match status" value="1"/>
</dbReference>
<evidence type="ECO:0000259" key="1">
    <source>
        <dbReference type="Pfam" id="PF00144"/>
    </source>
</evidence>
<comment type="caution">
    <text evidence="2">The sequence shown here is derived from an EMBL/GenBank/DDBJ whole genome shotgun (WGS) entry which is preliminary data.</text>
</comment>
<proteinExistence type="predicted"/>
<dbReference type="InterPro" id="IPR001466">
    <property type="entry name" value="Beta-lactam-related"/>
</dbReference>
<feature type="domain" description="Beta-lactamase-related" evidence="1">
    <location>
        <begin position="61"/>
        <end position="349"/>
    </location>
</feature>
<reference evidence="2 3" key="1">
    <citation type="submission" date="2024-09" db="EMBL/GenBank/DDBJ databases">
        <authorList>
            <person name="Pan X."/>
        </authorList>
    </citation>
    <scope>NUCLEOTIDE SEQUENCE [LARGE SCALE GENOMIC DNA]</scope>
    <source>
        <strain evidence="2 3">B2969</strain>
    </source>
</reference>
<dbReference type="Gene3D" id="3.40.710.10">
    <property type="entry name" value="DD-peptidase/beta-lactamase superfamily"/>
    <property type="match status" value="1"/>
</dbReference>
<evidence type="ECO:0000313" key="3">
    <source>
        <dbReference type="Proteomes" id="UP001610861"/>
    </source>
</evidence>
<dbReference type="PANTHER" id="PTHR43283:SF7">
    <property type="entry name" value="BETA-LACTAMASE-RELATED DOMAIN-CONTAINING PROTEIN"/>
    <property type="match status" value="1"/>
</dbReference>
<keyword evidence="3" id="KW-1185">Reference proteome</keyword>
<dbReference type="EMBL" id="JBIQWL010000003">
    <property type="protein sequence ID" value="MFH8250538.1"/>
    <property type="molecule type" value="Genomic_DNA"/>
</dbReference>
<dbReference type="InterPro" id="IPR012338">
    <property type="entry name" value="Beta-lactam/transpept-like"/>
</dbReference>
<sequence length="368" mass="38676">MARLTRHAVPRLVDACVAVVCVCAVVGCTAPPSARPSPAELVQADLDGRLSAVEVPESLRAVLIDQHGTPVLAQYFSSTPEDAWDVQSVTKSVTSTLVGIAIDRGLVPGVDATLGELLPDYSAYLNADTARIRLSAVLTDTANFVDDPAVIARGVTTDWVAAILEARAAEGRGMGSFRPSSHGAHILAAVVAEATGMSPLAFARETLFEPLEIDSVPAPTERLGVDAATISRRDQAAEAPAWPADPQGINVGNDQLRLRPAELMHLGQLFLDDGDWRGLDVVSTSWVEAATSSQARTTMYGSMSFGYQWWVDAARGQFAALDDGGTVILVDRRKDAVAVIATEALGSSGLPSAQALALAQTLLEDLPG</sequence>
<protein>
    <submittedName>
        <fullName evidence="2">Serine hydrolase domain-containing protein</fullName>
        <ecNumber evidence="2">3.-.-.-</ecNumber>
    </submittedName>
</protein>
<accession>A0ABW7Q6S6</accession>
<organism evidence="2 3">
    <name type="scientific">Microbacterium alkaliflavum</name>
    <dbReference type="NCBI Taxonomy" id="3248839"/>
    <lineage>
        <taxon>Bacteria</taxon>
        <taxon>Bacillati</taxon>
        <taxon>Actinomycetota</taxon>
        <taxon>Actinomycetes</taxon>
        <taxon>Micrococcales</taxon>
        <taxon>Microbacteriaceae</taxon>
        <taxon>Microbacterium</taxon>
    </lineage>
</organism>